<protein>
    <submittedName>
        <fullName evidence="1">Uncharacterized protein</fullName>
    </submittedName>
</protein>
<accession>A0A5S4W4A6</accession>
<evidence type="ECO:0000313" key="1">
    <source>
        <dbReference type="EMBL" id="TYL73913.1"/>
    </source>
</evidence>
<sequence>MVFCMKQKKPFSDAKHWRGRAEATRVKAESLENDTSRRRLLKVAKEYDKLARLAEKRQRNEVDDGQF</sequence>
<dbReference type="OrthoDB" id="8250027at2"/>
<organism evidence="1 2">
    <name type="scientific">Bradyrhizobium cytisi</name>
    <dbReference type="NCBI Taxonomy" id="515489"/>
    <lineage>
        <taxon>Bacteria</taxon>
        <taxon>Pseudomonadati</taxon>
        <taxon>Pseudomonadota</taxon>
        <taxon>Alphaproteobacteria</taxon>
        <taxon>Hyphomicrobiales</taxon>
        <taxon>Nitrobacteraceae</taxon>
        <taxon>Bradyrhizobium</taxon>
    </lineage>
</organism>
<dbReference type="EMBL" id="VSSR01000074">
    <property type="protein sequence ID" value="TYL73913.1"/>
    <property type="molecule type" value="Genomic_DNA"/>
</dbReference>
<dbReference type="Proteomes" id="UP000324853">
    <property type="component" value="Unassembled WGS sequence"/>
</dbReference>
<reference evidence="1 2" key="1">
    <citation type="submission" date="2019-08" db="EMBL/GenBank/DDBJ databases">
        <title>Bradyrhizobium hipponensis sp. nov., a rhizobium isolated from a Lupinus angustifolius root nodule in Tunisia.</title>
        <authorList>
            <person name="Off K."/>
            <person name="Rejili M."/>
            <person name="Mars M."/>
            <person name="Brachmann A."/>
            <person name="Marin M."/>
        </authorList>
    </citation>
    <scope>NUCLEOTIDE SEQUENCE [LARGE SCALE GENOMIC DNA]</scope>
    <source>
        <strain evidence="1 2">CTAW11</strain>
    </source>
</reference>
<evidence type="ECO:0000313" key="2">
    <source>
        <dbReference type="Proteomes" id="UP000324853"/>
    </source>
</evidence>
<proteinExistence type="predicted"/>
<name>A0A5S4W4A6_9BRAD</name>
<dbReference type="AlphaFoldDB" id="A0A5S4W4A6"/>
<keyword evidence="2" id="KW-1185">Reference proteome</keyword>
<comment type="caution">
    <text evidence="1">The sequence shown here is derived from an EMBL/GenBank/DDBJ whole genome shotgun (WGS) entry which is preliminary data.</text>
</comment>
<gene>
    <name evidence="1" type="ORF">FXB38_35910</name>
</gene>